<dbReference type="Pfam" id="PF19786">
    <property type="entry name" value="DUF6270"/>
    <property type="match status" value="1"/>
</dbReference>
<dbReference type="EMBL" id="JAARWN010000020">
    <property type="protein sequence ID" value="MBC1937620.1"/>
    <property type="molecule type" value="Genomic_DNA"/>
</dbReference>
<gene>
    <name evidence="1" type="ORF">HCA69_14675</name>
</gene>
<sequence>MIPKKIAIVGSCLSRDNFNTTFNPDYKDVFECVLHQHQCSFLSLMSPEMPMVEDEATAEMNAFTSWHFKTEHTKEFLSLIQTRKPEYLLLDAYADIYLGVVEVAEGYFTYNPKFKDTPVLQLAKEKWTLDADYEKYWKAWTQHVDAFFQFLQEEVPFCKIILVKARFADRFADGSSLNEWRESRKYPTVDIAGLNALWDQLDQYVEDYFSVQILDMTQKEYTLDRDHPWGAFYVHYTPDFYHDFMQQLIELTNGK</sequence>
<evidence type="ECO:0000313" key="2">
    <source>
        <dbReference type="Proteomes" id="UP000535908"/>
    </source>
</evidence>
<proteinExistence type="predicted"/>
<protein>
    <submittedName>
        <fullName evidence="1">Uncharacterized protein</fullName>
    </submittedName>
</protein>
<dbReference type="InterPro" id="IPR046237">
    <property type="entry name" value="DUF6270"/>
</dbReference>
<accession>A0A7X0Y621</accession>
<reference evidence="1 2" key="1">
    <citation type="submission" date="2020-03" db="EMBL/GenBank/DDBJ databases">
        <title>Soil Listeria distribution.</title>
        <authorList>
            <person name="Liao J."/>
            <person name="Wiedmann M."/>
        </authorList>
    </citation>
    <scope>NUCLEOTIDE SEQUENCE [LARGE SCALE GENOMIC DNA]</scope>
    <source>
        <strain evidence="1 2">FSL L7-0741</strain>
    </source>
</reference>
<dbReference type="Proteomes" id="UP000535908">
    <property type="component" value="Unassembled WGS sequence"/>
</dbReference>
<name>A0A7X0Y621_9LIST</name>
<comment type="caution">
    <text evidence="1">The sequence shown here is derived from an EMBL/GenBank/DDBJ whole genome shotgun (WGS) entry which is preliminary data.</text>
</comment>
<dbReference type="AlphaFoldDB" id="A0A7X0Y621"/>
<organism evidence="1 2">
    <name type="scientific">Listeria grandensis</name>
    <dbReference type="NCBI Taxonomy" id="1494963"/>
    <lineage>
        <taxon>Bacteria</taxon>
        <taxon>Bacillati</taxon>
        <taxon>Bacillota</taxon>
        <taxon>Bacilli</taxon>
        <taxon>Bacillales</taxon>
        <taxon>Listeriaceae</taxon>
        <taxon>Listeria</taxon>
    </lineage>
</organism>
<evidence type="ECO:0000313" key="1">
    <source>
        <dbReference type="EMBL" id="MBC1937620.1"/>
    </source>
</evidence>